<evidence type="ECO:0008006" key="4">
    <source>
        <dbReference type="Google" id="ProtNLM"/>
    </source>
</evidence>
<dbReference type="Proteomes" id="UP001293718">
    <property type="component" value="Unassembled WGS sequence"/>
</dbReference>
<feature type="transmembrane region" description="Helical" evidence="1">
    <location>
        <begin position="27"/>
        <end position="47"/>
    </location>
</feature>
<name>A0ABU5IG47_9BURK</name>
<feature type="transmembrane region" description="Helical" evidence="1">
    <location>
        <begin position="91"/>
        <end position="114"/>
    </location>
</feature>
<dbReference type="EMBL" id="JAXOJX010000025">
    <property type="protein sequence ID" value="MDZ5458101.1"/>
    <property type="molecule type" value="Genomic_DNA"/>
</dbReference>
<sequence length="148" mass="16927">MDWGLGKRLNVLIFEVFLKNDMDSFSVWHWLIVLIFFLIPIGMGFLLMGLQKPAKIKHGASGLVKNGYVGFSWTYWLFGWLVPVIRGEVGIGVLHLILTAFTFGLFQPIMAFLYNRQYMTRMLTNGWELADEEGVNAKARLRLGIAEI</sequence>
<evidence type="ECO:0000313" key="2">
    <source>
        <dbReference type="EMBL" id="MDZ5458101.1"/>
    </source>
</evidence>
<feature type="transmembrane region" description="Helical" evidence="1">
    <location>
        <begin position="68"/>
        <end position="85"/>
    </location>
</feature>
<accession>A0ABU5IG47</accession>
<keyword evidence="3" id="KW-1185">Reference proteome</keyword>
<gene>
    <name evidence="2" type="ORF">SM757_16110</name>
</gene>
<organism evidence="2 3">
    <name type="scientific">Azohydromonas lata</name>
    <dbReference type="NCBI Taxonomy" id="45677"/>
    <lineage>
        <taxon>Bacteria</taxon>
        <taxon>Pseudomonadati</taxon>
        <taxon>Pseudomonadota</taxon>
        <taxon>Betaproteobacteria</taxon>
        <taxon>Burkholderiales</taxon>
        <taxon>Sphaerotilaceae</taxon>
        <taxon>Azohydromonas</taxon>
    </lineage>
</organism>
<proteinExistence type="predicted"/>
<comment type="caution">
    <text evidence="2">The sequence shown here is derived from an EMBL/GenBank/DDBJ whole genome shotgun (WGS) entry which is preliminary data.</text>
</comment>
<keyword evidence="1" id="KW-1133">Transmembrane helix</keyword>
<evidence type="ECO:0000313" key="3">
    <source>
        <dbReference type="Proteomes" id="UP001293718"/>
    </source>
</evidence>
<protein>
    <recommendedName>
        <fullName evidence="4">DUF4870 domain-containing protein</fullName>
    </recommendedName>
</protein>
<evidence type="ECO:0000256" key="1">
    <source>
        <dbReference type="SAM" id="Phobius"/>
    </source>
</evidence>
<keyword evidence="1" id="KW-0812">Transmembrane</keyword>
<dbReference type="RefSeq" id="WP_322466272.1">
    <property type="nucleotide sequence ID" value="NZ_JAXOJX010000025.1"/>
</dbReference>
<keyword evidence="1" id="KW-0472">Membrane</keyword>
<reference evidence="2 3" key="1">
    <citation type="submission" date="2023-11" db="EMBL/GenBank/DDBJ databases">
        <title>Draft genome of Azohydromonas lata strain H1 (DSM1123), a polyhydroxyalkanoate producer.</title>
        <authorList>
            <person name="Traversa D."/>
            <person name="D'Addabbo P."/>
            <person name="Pazzani C."/>
            <person name="Manzari C."/>
            <person name="Chiara M."/>
            <person name="Scrascia M."/>
        </authorList>
    </citation>
    <scope>NUCLEOTIDE SEQUENCE [LARGE SCALE GENOMIC DNA]</scope>
    <source>
        <strain evidence="2 3">H1</strain>
    </source>
</reference>